<dbReference type="Pfam" id="PF00672">
    <property type="entry name" value="HAMP"/>
    <property type="match status" value="1"/>
</dbReference>
<dbReference type="CDD" id="cd06225">
    <property type="entry name" value="HAMP"/>
    <property type="match status" value="1"/>
</dbReference>
<evidence type="ECO:0000256" key="3">
    <source>
        <dbReference type="ARBA" id="ARBA00012528"/>
    </source>
</evidence>
<sequence>MKKILWDEALSIGDPVLDGEHRQLIALLNRLIDLIDESPDVEQVHQILDQLELLAAIHNRHEEEASAHADVKFSQAQQREHHLFRAAIIEARSQLKPDDPGSSLIDVTESLVTLFISHIIDQDLDLAPLLSQNEVREHSLAEHLTRRFQQISLVRGLEMLVVISLLPMLVFAGMIMHQAWQTASQADDVALLASFSERVGDLAHELQKERGLSAGFLTSDDVAYQISLGLQRKQSDQELAQFSSSVATQTQGDRLSVLSRLAVVTAKHMEELGRIRQEVDQRRLKPENSFDLFTRLITELTELSTQVATLSRQAGASELFQANAILIQFGEMAGRERAVSAAGFGRGMFTPQEYRHLIALTSEQKSLRRQLRFFLNEAAWVEWQQKYDSSEIAEYQRISDYALEQGSGYGVVSLDSFTWFKVATVRINLIRDFQQQLTQNLLNEMYRQRGESTALFMVTVFGGGGMVLLIGYVALQLARSIRLPIMSLTQGMRGLTAGDKSVRIPYSMRKDELGDMVSAYETFRRKLIRTDMLSMGEERGPLEATRHALVLKRRTAEGEVYKKLASIDSLTGVFNRREFMTLAKKEVSKVQRKLDHLAVMLLDIDHFKRINDSYGHSEGDRVLKIVAQSITAALREADILGRIGGEEFAVLLPSTDIDSATKTAERVRSAIEGLHIQVGDEEIQVTISIGISEYCAEEGQIDPAMVRADRALYQAKHAGRNQVCYQQVA</sequence>
<evidence type="ECO:0000256" key="4">
    <source>
        <dbReference type="ARBA" id="ARBA00022723"/>
    </source>
</evidence>
<evidence type="ECO:0000256" key="6">
    <source>
        <dbReference type="ARBA" id="ARBA00034247"/>
    </source>
</evidence>
<organism evidence="10 11">
    <name type="scientific">Sedimenticola thiotaurini</name>
    <dbReference type="NCBI Taxonomy" id="1543721"/>
    <lineage>
        <taxon>Bacteria</taxon>
        <taxon>Pseudomonadati</taxon>
        <taxon>Pseudomonadota</taxon>
        <taxon>Gammaproteobacteria</taxon>
        <taxon>Chromatiales</taxon>
        <taxon>Sedimenticolaceae</taxon>
        <taxon>Sedimenticola</taxon>
    </lineage>
</organism>
<evidence type="ECO:0000313" key="11">
    <source>
        <dbReference type="Proteomes" id="UP000317355"/>
    </source>
</evidence>
<feature type="domain" description="GGDEF" evidence="9">
    <location>
        <begin position="595"/>
        <end position="728"/>
    </location>
</feature>
<dbReference type="InterPro" id="IPR003660">
    <property type="entry name" value="HAMP_dom"/>
</dbReference>
<comment type="similarity">
    <text evidence="2">Belongs to the hemerythrin family.</text>
</comment>
<keyword evidence="7" id="KW-0812">Transmembrane</keyword>
<dbReference type="InterPro" id="IPR029787">
    <property type="entry name" value="Nucleotide_cyclase"/>
</dbReference>
<dbReference type="PROSITE" id="PS50887">
    <property type="entry name" value="GGDEF"/>
    <property type="match status" value="1"/>
</dbReference>
<keyword evidence="5" id="KW-0408">Iron</keyword>
<keyword evidence="7" id="KW-1133">Transmembrane helix</keyword>
<dbReference type="Pfam" id="PF00990">
    <property type="entry name" value="GGDEF"/>
    <property type="match status" value="1"/>
</dbReference>
<gene>
    <name evidence="10" type="ORF">FHK82_15405</name>
</gene>
<keyword evidence="7" id="KW-0472">Membrane</keyword>
<dbReference type="FunFam" id="3.30.70.270:FF:000001">
    <property type="entry name" value="Diguanylate cyclase domain protein"/>
    <property type="match status" value="1"/>
</dbReference>
<dbReference type="InterPro" id="IPR013587">
    <property type="entry name" value="Nitrate/nitrite_sensing"/>
</dbReference>
<dbReference type="InterPro" id="IPR035938">
    <property type="entry name" value="Hemerythrin-like_sf"/>
</dbReference>
<dbReference type="Gene3D" id="6.10.340.10">
    <property type="match status" value="1"/>
</dbReference>
<dbReference type="SUPFAM" id="SSF158472">
    <property type="entry name" value="HAMP domain-like"/>
    <property type="match status" value="1"/>
</dbReference>
<dbReference type="GO" id="GO:0007165">
    <property type="term" value="P:signal transduction"/>
    <property type="evidence" value="ECO:0007669"/>
    <property type="project" value="InterPro"/>
</dbReference>
<dbReference type="AlphaFoldDB" id="A0A558CS05"/>
<proteinExistence type="inferred from homology"/>
<evidence type="ECO:0000259" key="9">
    <source>
        <dbReference type="PROSITE" id="PS50887"/>
    </source>
</evidence>
<accession>A0A558CS05</accession>
<feature type="domain" description="HAMP" evidence="8">
    <location>
        <begin position="479"/>
        <end position="532"/>
    </location>
</feature>
<dbReference type="EMBL" id="VMRY01000089">
    <property type="protein sequence ID" value="TVT51547.1"/>
    <property type="molecule type" value="Genomic_DNA"/>
</dbReference>
<dbReference type="SUPFAM" id="SSF47188">
    <property type="entry name" value="Hemerythrin-like"/>
    <property type="match status" value="1"/>
</dbReference>
<evidence type="ECO:0000256" key="2">
    <source>
        <dbReference type="ARBA" id="ARBA00010587"/>
    </source>
</evidence>
<keyword evidence="4" id="KW-0479">Metal-binding</keyword>
<evidence type="ECO:0000256" key="1">
    <source>
        <dbReference type="ARBA" id="ARBA00001946"/>
    </source>
</evidence>
<dbReference type="Pfam" id="PF01814">
    <property type="entry name" value="Hemerythrin"/>
    <property type="match status" value="1"/>
</dbReference>
<dbReference type="InterPro" id="IPR000160">
    <property type="entry name" value="GGDEF_dom"/>
</dbReference>
<feature type="transmembrane region" description="Helical" evidence="7">
    <location>
        <begin position="156"/>
        <end position="176"/>
    </location>
</feature>
<evidence type="ECO:0000256" key="5">
    <source>
        <dbReference type="ARBA" id="ARBA00023004"/>
    </source>
</evidence>
<dbReference type="Proteomes" id="UP000317355">
    <property type="component" value="Unassembled WGS sequence"/>
</dbReference>
<dbReference type="EC" id="2.7.7.65" evidence="3"/>
<dbReference type="InterPro" id="IPR012312">
    <property type="entry name" value="Hemerythrin-like"/>
</dbReference>
<dbReference type="Pfam" id="PF08376">
    <property type="entry name" value="NIT"/>
    <property type="match status" value="1"/>
</dbReference>
<dbReference type="PROSITE" id="PS50885">
    <property type="entry name" value="HAMP"/>
    <property type="match status" value="1"/>
</dbReference>
<comment type="caution">
    <text evidence="10">The sequence shown here is derived from an EMBL/GenBank/DDBJ whole genome shotgun (WGS) entry which is preliminary data.</text>
</comment>
<dbReference type="PANTHER" id="PTHR45138">
    <property type="entry name" value="REGULATORY COMPONENTS OF SENSORY TRANSDUCTION SYSTEM"/>
    <property type="match status" value="1"/>
</dbReference>
<dbReference type="PANTHER" id="PTHR45138:SF9">
    <property type="entry name" value="DIGUANYLATE CYCLASE DGCM-RELATED"/>
    <property type="match status" value="1"/>
</dbReference>
<dbReference type="GO" id="GO:0052621">
    <property type="term" value="F:diguanylate cyclase activity"/>
    <property type="evidence" value="ECO:0007669"/>
    <property type="project" value="UniProtKB-EC"/>
</dbReference>
<dbReference type="InterPro" id="IPR050469">
    <property type="entry name" value="Diguanylate_Cyclase"/>
</dbReference>
<dbReference type="SMART" id="SM00304">
    <property type="entry name" value="HAMP"/>
    <property type="match status" value="1"/>
</dbReference>
<name>A0A558CS05_9GAMM</name>
<evidence type="ECO:0000256" key="7">
    <source>
        <dbReference type="SAM" id="Phobius"/>
    </source>
</evidence>
<dbReference type="InterPro" id="IPR043128">
    <property type="entry name" value="Rev_trsase/Diguanyl_cyclase"/>
</dbReference>
<reference evidence="10 11" key="1">
    <citation type="submission" date="2019-07" db="EMBL/GenBank/DDBJ databases">
        <title>The pathways for chlorine oxyanion respiration interact through the shared metabolite chlorate.</title>
        <authorList>
            <person name="Barnum T.P."/>
            <person name="Cheng Y."/>
            <person name="Hill K.A."/>
            <person name="Lucas L.N."/>
            <person name="Carlson H.K."/>
            <person name="Coates J.D."/>
        </authorList>
    </citation>
    <scope>NUCLEOTIDE SEQUENCE [LARGE SCALE GENOMIC DNA]</scope>
    <source>
        <strain evidence="10">BK-3</strain>
    </source>
</reference>
<dbReference type="SUPFAM" id="SSF55073">
    <property type="entry name" value="Nucleotide cyclase"/>
    <property type="match status" value="1"/>
</dbReference>
<dbReference type="SMART" id="SM00267">
    <property type="entry name" value="GGDEF"/>
    <property type="match status" value="1"/>
</dbReference>
<dbReference type="NCBIfam" id="TIGR02481">
    <property type="entry name" value="hemeryth_dom"/>
    <property type="match status" value="1"/>
</dbReference>
<evidence type="ECO:0000313" key="10">
    <source>
        <dbReference type="EMBL" id="TVT51547.1"/>
    </source>
</evidence>
<evidence type="ECO:0000259" key="8">
    <source>
        <dbReference type="PROSITE" id="PS50885"/>
    </source>
</evidence>
<dbReference type="CDD" id="cd01949">
    <property type="entry name" value="GGDEF"/>
    <property type="match status" value="1"/>
</dbReference>
<dbReference type="Gene3D" id="1.20.120.50">
    <property type="entry name" value="Hemerythrin-like"/>
    <property type="match status" value="1"/>
</dbReference>
<comment type="catalytic activity">
    <reaction evidence="6">
        <text>2 GTP = 3',3'-c-di-GMP + 2 diphosphate</text>
        <dbReference type="Rhea" id="RHEA:24898"/>
        <dbReference type="ChEBI" id="CHEBI:33019"/>
        <dbReference type="ChEBI" id="CHEBI:37565"/>
        <dbReference type="ChEBI" id="CHEBI:58805"/>
        <dbReference type="EC" id="2.7.7.65"/>
    </reaction>
</comment>
<dbReference type="GO" id="GO:0016020">
    <property type="term" value="C:membrane"/>
    <property type="evidence" value="ECO:0007669"/>
    <property type="project" value="InterPro"/>
</dbReference>
<feature type="transmembrane region" description="Helical" evidence="7">
    <location>
        <begin position="454"/>
        <end position="475"/>
    </location>
</feature>
<comment type="cofactor">
    <cofactor evidence="1">
        <name>Mg(2+)</name>
        <dbReference type="ChEBI" id="CHEBI:18420"/>
    </cofactor>
</comment>
<protein>
    <recommendedName>
        <fullName evidence="3">diguanylate cyclase</fullName>
        <ecNumber evidence="3">2.7.7.65</ecNumber>
    </recommendedName>
</protein>
<dbReference type="Gene3D" id="3.30.70.270">
    <property type="match status" value="1"/>
</dbReference>
<dbReference type="GO" id="GO:0046872">
    <property type="term" value="F:metal ion binding"/>
    <property type="evidence" value="ECO:0007669"/>
    <property type="project" value="UniProtKB-KW"/>
</dbReference>
<dbReference type="InterPro" id="IPR012827">
    <property type="entry name" value="Hemerythrin_metal-bd"/>
</dbReference>
<dbReference type="NCBIfam" id="TIGR00254">
    <property type="entry name" value="GGDEF"/>
    <property type="match status" value="1"/>
</dbReference>
<dbReference type="CDD" id="cd12107">
    <property type="entry name" value="Hemerythrin"/>
    <property type="match status" value="1"/>
</dbReference>